<dbReference type="Gene3D" id="3.30.470.30">
    <property type="entry name" value="DNA ligase/mRNA capping enzyme"/>
    <property type="match status" value="1"/>
</dbReference>
<sequence length="344" mass="37989">MKTDKYAKRVRLRELFEPYEKIQESAAAFPTSTCPWYVTEKVHGANFSLLTDGQRVYPASRKGLLSKEAQKTFFGMLELLPSLSKQAKALFSDVLDVNPDTAAICIFGELFGGNRYPGYDPGLSPVSPVQEGILYSPLVSFMVFDISVISIDGGRFYLPFSDTISLCAAKDVQLPTVPVLYRGPRVQCMEYEAGRESLVPALLGYPSPPCNTAEGIVIRPDVPLYDGQGQRCMLKRKVARFSELEAHTLPRLSAPEALAEAELLRRAVPARLDAVQSKLGLSVPVSDLCHALVDDCLEHFHSSGMQEALDWWWTKGGGGKSPDGERIMQRLRCKCALLVGQRGR</sequence>
<comment type="caution">
    <text evidence="2">The sequence shown here is derived from an EMBL/GenBank/DDBJ whole genome shotgun (WGS) entry which is preliminary data.</text>
</comment>
<dbReference type="Gene3D" id="3.30.1490.70">
    <property type="match status" value="1"/>
</dbReference>
<gene>
    <name evidence="2" type="ORF">KIPB_003384</name>
</gene>
<evidence type="ECO:0000259" key="1">
    <source>
        <dbReference type="Pfam" id="PF09414"/>
    </source>
</evidence>
<accession>A0A9K3CS54</accession>
<keyword evidence="3" id="KW-1185">Reference proteome</keyword>
<evidence type="ECO:0000313" key="3">
    <source>
        <dbReference type="Proteomes" id="UP000265618"/>
    </source>
</evidence>
<feature type="domain" description="RNA ligase" evidence="1">
    <location>
        <begin position="35"/>
        <end position="235"/>
    </location>
</feature>
<dbReference type="Pfam" id="PF09414">
    <property type="entry name" value="RNA_ligase"/>
    <property type="match status" value="1"/>
</dbReference>
<dbReference type="Proteomes" id="UP000265618">
    <property type="component" value="Unassembled WGS sequence"/>
</dbReference>
<proteinExistence type="predicted"/>
<name>A0A9K3CS54_9EUKA</name>
<dbReference type="EMBL" id="BDIP01000644">
    <property type="protein sequence ID" value="GIQ82278.1"/>
    <property type="molecule type" value="Genomic_DNA"/>
</dbReference>
<dbReference type="AlphaFoldDB" id="A0A9K3CS54"/>
<dbReference type="OrthoDB" id="411510at2759"/>
<dbReference type="InterPro" id="IPR021122">
    <property type="entry name" value="RNA_ligase_dom_REL/Rnl2"/>
</dbReference>
<evidence type="ECO:0000313" key="2">
    <source>
        <dbReference type="EMBL" id="GIQ82278.1"/>
    </source>
</evidence>
<reference evidence="2 3" key="1">
    <citation type="journal article" date="2018" name="PLoS ONE">
        <title>The draft genome of Kipferlia bialata reveals reductive genome evolution in fornicate parasites.</title>
        <authorList>
            <person name="Tanifuji G."/>
            <person name="Takabayashi S."/>
            <person name="Kume K."/>
            <person name="Takagi M."/>
            <person name="Nakayama T."/>
            <person name="Kamikawa R."/>
            <person name="Inagaki Y."/>
            <person name="Hashimoto T."/>
        </authorList>
    </citation>
    <scope>NUCLEOTIDE SEQUENCE [LARGE SCALE GENOMIC DNA]</scope>
    <source>
        <strain evidence="2">NY0173</strain>
    </source>
</reference>
<organism evidence="2 3">
    <name type="scientific">Kipferlia bialata</name>
    <dbReference type="NCBI Taxonomy" id="797122"/>
    <lineage>
        <taxon>Eukaryota</taxon>
        <taxon>Metamonada</taxon>
        <taxon>Carpediemonas-like organisms</taxon>
        <taxon>Kipferlia</taxon>
    </lineage>
</organism>
<dbReference type="SUPFAM" id="SSF56091">
    <property type="entry name" value="DNA ligase/mRNA capping enzyme, catalytic domain"/>
    <property type="match status" value="1"/>
</dbReference>
<protein>
    <recommendedName>
        <fullName evidence="1">RNA ligase domain-containing protein</fullName>
    </recommendedName>
</protein>